<keyword evidence="2" id="KW-0812">Transmembrane</keyword>
<proteinExistence type="predicted"/>
<dbReference type="AlphaFoldDB" id="A0A9P5YQZ6"/>
<evidence type="ECO:0000256" key="2">
    <source>
        <dbReference type="SAM" id="Phobius"/>
    </source>
</evidence>
<reference evidence="3" key="1">
    <citation type="submission" date="2020-11" db="EMBL/GenBank/DDBJ databases">
        <authorList>
            <consortium name="DOE Joint Genome Institute"/>
            <person name="Ahrendt S."/>
            <person name="Riley R."/>
            <person name="Andreopoulos W."/>
            <person name="Labutti K."/>
            <person name="Pangilinan J."/>
            <person name="Ruiz-Duenas F.J."/>
            <person name="Barrasa J.M."/>
            <person name="Sanchez-Garcia M."/>
            <person name="Camarero S."/>
            <person name="Miyauchi S."/>
            <person name="Serrano A."/>
            <person name="Linde D."/>
            <person name="Babiker R."/>
            <person name="Drula E."/>
            <person name="Ayuso-Fernandez I."/>
            <person name="Pacheco R."/>
            <person name="Padilla G."/>
            <person name="Ferreira P."/>
            <person name="Barriuso J."/>
            <person name="Kellner H."/>
            <person name="Castanera R."/>
            <person name="Alfaro M."/>
            <person name="Ramirez L."/>
            <person name="Pisabarro A.G."/>
            <person name="Kuo A."/>
            <person name="Tritt A."/>
            <person name="Lipzen A."/>
            <person name="He G."/>
            <person name="Yan M."/>
            <person name="Ng V."/>
            <person name="Cullen D."/>
            <person name="Martin F."/>
            <person name="Rosso M.-N."/>
            <person name="Henrissat B."/>
            <person name="Hibbett D."/>
            <person name="Martinez A.T."/>
            <person name="Grigoriev I.V."/>
        </authorList>
    </citation>
    <scope>NUCLEOTIDE SEQUENCE</scope>
    <source>
        <strain evidence="3">CIRM-BRFM 674</strain>
    </source>
</reference>
<evidence type="ECO:0000313" key="4">
    <source>
        <dbReference type="Proteomes" id="UP000807469"/>
    </source>
</evidence>
<name>A0A9P5YQZ6_9AGAR</name>
<sequence>MRSTLLAPYHHLLVVLFYSLQMIHSIFSDFQGQMAHGIAKIHELDSSTGTTDEEKLDTRSENIGKKGKRHL</sequence>
<accession>A0A9P5YQZ6</accession>
<dbReference type="Proteomes" id="UP000807469">
    <property type="component" value="Unassembled WGS sequence"/>
</dbReference>
<comment type="caution">
    <text evidence="3">The sequence shown here is derived from an EMBL/GenBank/DDBJ whole genome shotgun (WGS) entry which is preliminary data.</text>
</comment>
<feature type="transmembrane region" description="Helical" evidence="2">
    <location>
        <begin position="6"/>
        <end position="27"/>
    </location>
</feature>
<keyword evidence="2" id="KW-1133">Transmembrane helix</keyword>
<organism evidence="3 4">
    <name type="scientific">Pholiota conissans</name>
    <dbReference type="NCBI Taxonomy" id="109636"/>
    <lineage>
        <taxon>Eukaryota</taxon>
        <taxon>Fungi</taxon>
        <taxon>Dikarya</taxon>
        <taxon>Basidiomycota</taxon>
        <taxon>Agaricomycotina</taxon>
        <taxon>Agaricomycetes</taxon>
        <taxon>Agaricomycetidae</taxon>
        <taxon>Agaricales</taxon>
        <taxon>Agaricineae</taxon>
        <taxon>Strophariaceae</taxon>
        <taxon>Pholiota</taxon>
    </lineage>
</organism>
<dbReference type="EMBL" id="MU155413">
    <property type="protein sequence ID" value="KAF9473839.1"/>
    <property type="molecule type" value="Genomic_DNA"/>
</dbReference>
<feature type="region of interest" description="Disordered" evidence="1">
    <location>
        <begin position="43"/>
        <end position="71"/>
    </location>
</feature>
<evidence type="ECO:0000313" key="3">
    <source>
        <dbReference type="EMBL" id="KAF9473839.1"/>
    </source>
</evidence>
<keyword evidence="4" id="KW-1185">Reference proteome</keyword>
<keyword evidence="2" id="KW-0472">Membrane</keyword>
<evidence type="ECO:0000256" key="1">
    <source>
        <dbReference type="SAM" id="MobiDB-lite"/>
    </source>
</evidence>
<protein>
    <submittedName>
        <fullName evidence="3">Uncharacterized protein</fullName>
    </submittedName>
</protein>
<feature type="compositionally biased region" description="Basic and acidic residues" evidence="1">
    <location>
        <begin position="52"/>
        <end position="64"/>
    </location>
</feature>
<gene>
    <name evidence="3" type="ORF">BDN70DRAFT_937131</name>
</gene>